<dbReference type="Gene3D" id="2.60.40.1180">
    <property type="entry name" value="Golgi alpha-mannosidase II"/>
    <property type="match status" value="1"/>
</dbReference>
<feature type="region of interest" description="Disordered" evidence="1">
    <location>
        <begin position="477"/>
        <end position="496"/>
    </location>
</feature>
<reference evidence="3" key="1">
    <citation type="journal article" date="2023" name="Mol. Phylogenet. Evol.">
        <title>Genome-scale phylogeny and comparative genomics of the fungal order Sordariales.</title>
        <authorList>
            <person name="Hensen N."/>
            <person name="Bonometti L."/>
            <person name="Westerberg I."/>
            <person name="Brannstrom I.O."/>
            <person name="Guillou S."/>
            <person name="Cros-Aarteil S."/>
            <person name="Calhoun S."/>
            <person name="Haridas S."/>
            <person name="Kuo A."/>
            <person name="Mondo S."/>
            <person name="Pangilinan J."/>
            <person name="Riley R."/>
            <person name="LaButti K."/>
            <person name="Andreopoulos B."/>
            <person name="Lipzen A."/>
            <person name="Chen C."/>
            <person name="Yan M."/>
            <person name="Daum C."/>
            <person name="Ng V."/>
            <person name="Clum A."/>
            <person name="Steindorff A."/>
            <person name="Ohm R.A."/>
            <person name="Martin F."/>
            <person name="Silar P."/>
            <person name="Natvig D.O."/>
            <person name="Lalanne C."/>
            <person name="Gautier V."/>
            <person name="Ament-Velasquez S.L."/>
            <person name="Kruys A."/>
            <person name="Hutchinson M.I."/>
            <person name="Powell A.J."/>
            <person name="Barry K."/>
            <person name="Miller A.N."/>
            <person name="Grigoriev I.V."/>
            <person name="Debuchy R."/>
            <person name="Gladieux P."/>
            <person name="Hiltunen Thoren M."/>
            <person name="Johannesson H."/>
        </authorList>
    </citation>
    <scope>NUCLEOTIDE SEQUENCE</scope>
    <source>
        <strain evidence="3">CBS 333.67</strain>
    </source>
</reference>
<dbReference type="Proteomes" id="UP001273166">
    <property type="component" value="Unassembled WGS sequence"/>
</dbReference>
<dbReference type="InterPro" id="IPR052974">
    <property type="entry name" value="GH79_Enzymes"/>
</dbReference>
<gene>
    <name evidence="3" type="ORF">B0T15DRAFT_522396</name>
</gene>
<dbReference type="AlphaFoldDB" id="A0AAJ0GX27"/>
<evidence type="ECO:0000256" key="1">
    <source>
        <dbReference type="SAM" id="MobiDB-lite"/>
    </source>
</evidence>
<feature type="domain" description="Beta-glucuronidase C-terminal" evidence="2">
    <location>
        <begin position="421"/>
        <end position="529"/>
    </location>
</feature>
<evidence type="ECO:0000313" key="4">
    <source>
        <dbReference type="Proteomes" id="UP001273166"/>
    </source>
</evidence>
<dbReference type="PANTHER" id="PTHR36183:SF3">
    <property type="entry name" value="BETA-GLUCURONIDASE C-TERMINAL DOMAIN-CONTAINING PROTEIN"/>
    <property type="match status" value="1"/>
</dbReference>
<dbReference type="Gene3D" id="3.20.20.80">
    <property type="entry name" value="Glycosidases"/>
    <property type="match status" value="1"/>
</dbReference>
<dbReference type="Pfam" id="PF16862">
    <property type="entry name" value="Glyco_hydro_79C"/>
    <property type="match status" value="1"/>
</dbReference>
<protein>
    <recommendedName>
        <fullName evidence="2">Beta-glucuronidase C-terminal domain-containing protein</fullName>
    </recommendedName>
</protein>
<dbReference type="InterPro" id="IPR031728">
    <property type="entry name" value="GlcAase_C"/>
</dbReference>
<dbReference type="RefSeq" id="XP_062723511.1">
    <property type="nucleotide sequence ID" value="XM_062868626.1"/>
</dbReference>
<comment type="caution">
    <text evidence="3">The sequence shown here is derived from an EMBL/GenBank/DDBJ whole genome shotgun (WGS) entry which is preliminary data.</text>
</comment>
<dbReference type="InterPro" id="IPR017853">
    <property type="entry name" value="GH"/>
</dbReference>
<dbReference type="SUPFAM" id="SSF51445">
    <property type="entry name" value="(Trans)glycosidases"/>
    <property type="match status" value="1"/>
</dbReference>
<dbReference type="EMBL" id="JAUDZG010000002">
    <property type="protein sequence ID" value="KAK3307731.1"/>
    <property type="molecule type" value="Genomic_DNA"/>
</dbReference>
<proteinExistence type="predicted"/>
<sequence>MQYPTARHSSWALSASGTALVLSLDTRNILKDILNASLAMAGSNLRQWLAAAMVAHATAAAVTYPVPAAVPTNAAKLDSMPVGLSFEFFMWPSYMKNITPPLLCMEHFKDLYGRTMPVRIGGTTQDRATYDPNLEAYVSYHVDDLLEAPMTLTYGPKFFDLIPALGTQTMLGFNRGDNNRSNTFAAIMEAKKRALKYLWAIEIGNEPDLYYLFWNKPVAVAPWNETQEGYDAANWIQQFIDTWKTPLPMISAGAYGIPYPYQPDWPNTEFLINDVFNATVKGAVSRYCTHLYALADGSSLAADMSHMQTAADVSLLVPKVAAAKSVNRPYILGETGFHGQDIAADATFGGALQILDKTLRATSVGIERLFYHQGTINQAYFNWWSDNQVNAPFYGGYMATLALAGGDRIIASDAGNDSFAQYVIYKKNKPCKVVLINTEYYSGNGTRTTTSFTLSGLSSSQNLTALRMTAASSVVTTSRDATDTSSGPTIGGQTFSHQTCAKEGRPRYETASVKKGQATFTLAASEALLVYL</sequence>
<keyword evidence="4" id="KW-1185">Reference proteome</keyword>
<accession>A0AAJ0GX27</accession>
<dbReference type="GeneID" id="87887455"/>
<evidence type="ECO:0000313" key="3">
    <source>
        <dbReference type="EMBL" id="KAK3307731.1"/>
    </source>
</evidence>
<reference evidence="3" key="2">
    <citation type="submission" date="2023-06" db="EMBL/GenBank/DDBJ databases">
        <authorList>
            <consortium name="Lawrence Berkeley National Laboratory"/>
            <person name="Mondo S.J."/>
            <person name="Hensen N."/>
            <person name="Bonometti L."/>
            <person name="Westerberg I."/>
            <person name="Brannstrom I.O."/>
            <person name="Guillou S."/>
            <person name="Cros-Aarteil S."/>
            <person name="Calhoun S."/>
            <person name="Haridas S."/>
            <person name="Kuo A."/>
            <person name="Pangilinan J."/>
            <person name="Riley R."/>
            <person name="Labutti K."/>
            <person name="Andreopoulos B."/>
            <person name="Lipzen A."/>
            <person name="Chen C."/>
            <person name="Yanf M."/>
            <person name="Daum C."/>
            <person name="Ng V."/>
            <person name="Clum A."/>
            <person name="Steindorff A."/>
            <person name="Ohm R."/>
            <person name="Martin F."/>
            <person name="Silar P."/>
            <person name="Natvig D."/>
            <person name="Lalanne C."/>
            <person name="Gautier V."/>
            <person name="Ament-Velasquez S.L."/>
            <person name="Kruys A."/>
            <person name="Hutchinson M.I."/>
            <person name="Powell A.J."/>
            <person name="Barry K."/>
            <person name="Miller A.N."/>
            <person name="Grigoriev I.V."/>
            <person name="Debuchy R."/>
            <person name="Gladieux P."/>
            <person name="Thoren M.H."/>
            <person name="Johannesson H."/>
        </authorList>
    </citation>
    <scope>NUCLEOTIDE SEQUENCE</scope>
    <source>
        <strain evidence="3">CBS 333.67</strain>
    </source>
</reference>
<evidence type="ECO:0000259" key="2">
    <source>
        <dbReference type="Pfam" id="PF16862"/>
    </source>
</evidence>
<dbReference type="PANTHER" id="PTHR36183">
    <property type="entry name" value="BETA-GLUCURONIDASE"/>
    <property type="match status" value="1"/>
</dbReference>
<organism evidence="3 4">
    <name type="scientific">Chaetomium strumarium</name>
    <dbReference type="NCBI Taxonomy" id="1170767"/>
    <lineage>
        <taxon>Eukaryota</taxon>
        <taxon>Fungi</taxon>
        <taxon>Dikarya</taxon>
        <taxon>Ascomycota</taxon>
        <taxon>Pezizomycotina</taxon>
        <taxon>Sordariomycetes</taxon>
        <taxon>Sordariomycetidae</taxon>
        <taxon>Sordariales</taxon>
        <taxon>Chaetomiaceae</taxon>
        <taxon>Chaetomium</taxon>
    </lineage>
</organism>
<name>A0AAJ0GX27_9PEZI</name>
<dbReference type="InterPro" id="IPR013780">
    <property type="entry name" value="Glyco_hydro_b"/>
</dbReference>